<comment type="similarity">
    <text evidence="1">Belongs to the DIP2 family.</text>
</comment>
<feature type="compositionally biased region" description="Low complexity" evidence="2">
    <location>
        <begin position="421"/>
        <end position="461"/>
    </location>
</feature>
<dbReference type="EMBL" id="CAJFCW020000001">
    <property type="protein sequence ID" value="CAG9080770.1"/>
    <property type="molecule type" value="Genomic_DNA"/>
</dbReference>
<dbReference type="PROSITE" id="PS51912">
    <property type="entry name" value="DMAP1_BIND"/>
    <property type="match status" value="1"/>
</dbReference>
<proteinExistence type="inferred from homology"/>
<feature type="region of interest" description="Disordered" evidence="2">
    <location>
        <begin position="580"/>
        <end position="649"/>
    </location>
</feature>
<name>A0A811JSB5_9BILA</name>
<dbReference type="InterPro" id="IPR042099">
    <property type="entry name" value="ANL_N_sf"/>
</dbReference>
<feature type="region of interest" description="Disordered" evidence="2">
    <location>
        <begin position="419"/>
        <end position="527"/>
    </location>
</feature>
<sequence length="2189" mass="239914">MKDINDVDLAKLPSAVRVKIAQLDVELSEGDITEKGYWKKRNELISKVNEGKSNGRRRQKRFTRTENRYHSEVRQEAVQKALAEWSKDQKDQPVPKPMRRRYNGKKNVVKHTTDSSSSDDDDEDSTTIESSLDSRTEMGIQVKDNDLRAHKTTENEKELPKSPDIQDYEPLVEISSPEPPPRQESIQRSEIDQKPTAPPRCASVIVEDQKPDNDSIYINTLSVRDEQENGQEDYANTVVQPKAIKVSEKIQQLLLTLQERGHITDSLVVVRMPPPSRPHPRSISNHGPQIRHSVCVSHPLNAIPLLPPSIGDASAFPMLDLAEHYRKTSHQPVVRVATSPSQPSSASVSRNSSFAKQYNPTRYQRVKPVVNRVAPRRRSVPVKPQDLASSLPKNDLPIPRHKISSVSANIPIRSVGLEGNVSPVPSSCVPTSSSHLTHSQSTPIHNVVSPTVSSGVSSYASQLPYPSSPDVPISSNGHNTQLPGTSNTTDASTKSTQSPNKAPTSSAVFQATTQPVSSSTTQLPTQMSSGSFPIFSSSVSPLPIVSSPYSSRRTTPSVTPSASYHNRKDVNTLRIRNKTCSVSPSLSRREDSESRISTNTAINIVPNDTEKSMSEGDRQKEEQRSMTQSCNLPEDHEVNRNSHVGSVKLNNSVTSSSKLKLSSSQVDLADPQTSVYLQEDIPFASAVPEPFNKSSSYDRVCDFVISSTVDSENLKQLENLYEATTNNYNINSNMAKLSANKKRVRFGNRPEKLAGSFILDLYDPSRIERQREQNLDSSRRLLNDVVGLESVHDSLNTIKVVGSLKVGLRRIRLTEVPGIADILIRNMHKQRFSLQRPRKKPLQEYYNDDDAELEAMAKIVDPNAPKPEGSIVLPVRGEFPKEFQQTGSAPRSVDSVLQKHAQTQPKAVAAAILDQNGKLNTNITYSKLFSRAQKVAHMLTTKQINMINVNGQKEKVPLCRVGDCVGLVYPNIEPLAFLCAYYGCLLAGMVPVPVDIPTVRRDAGTQQYGFLLGSCGVSVVLTSESCYKALPRMGTAASSSTTSTASAVSSGYATNTTSSGGSNGVVSPSSSISGIGNSSTKDPNDIFEFKGWPKLQWIVTEHLQKPSKDFTLPSFNNPEDTAYVECSTDKEGGVKGVCVSRQSMISHCRALAAVMGYTEGETMISLLDFKKDVGLWHLITAIYCGMRIIFVPYSLMKSSPSLWLTHVAKTKAAVVLLKSRDLHWSLMAAQRETKDIVLDTVRAIIVADGSNPWSLSSCDQFQTIFASKGLQPNTICPTSGAPETGTVSIRRPSLGTGSNSGHGTLSMSALSHSVVRVSPQNSLNSLTLQDSGTVIPGGMTVVVKMNGAPKVCRTDEVGEICLHAPSTASCYYGLKGISSQTFQVNPLSPDERVLGAIRYVRSGLIGFLGPDGLIFIIGNRQSIMNVSGKQYSADDIIATTLSVEPLKFIYRGRVAVFSVPVLRDERIVVIAEQKQDVTEEESFNWMVRVLQAVDSIHQVGIYCLILVAPNQLPKASLGGVHVAETRQRFLDGCLHPVTLLMCPQNCVLNLPRPREPQQNDVGPAAMFVGNIVQGVRIASAEGRALTMVPDEPLYLVDTLRLRAQQHPDHALYSLVNSKGAEVETITCSQLWRKAERIGALLLDKGHLNPGDHVALIFAPGLDLICAFYGCLAVGLVPVCIRAPSLQNLHNSLITVRMVVDVSKSVALLSTAPMIKILKSKEASHRVSTKAWPTILDINDTPSSSVARKKNQQVDQQLMALRSPKDPCYLDFAVSTTGQLAGVVITHEAIIQQCKSLKVACELYPSRHVVLCLDPYSGLGFNLWCLLGVYAGHRSTLIPPSEVELNPSLWLNIVSQHQARDTFCSYSILNLCVRELATQVNILKEKNVTLNSLRNCVIVAEERPRYALCQAFIRLFRPLGLNGRAVSTSFGSRVNTAICLQGASSPDPFTVYVDSRALRNDRVTLVEKGAPHSIPLMECGKLLPGVKVVIANPETKGQCADSHLGEIWVASGHNAAGYFSIFGDENQTHSDHFRSKLRTGDTTTVYARTGFLGFLRQTEAITADGELHDAVFVVGALDETLMLRGMRYHPVDIETSVCRAHKRIVESAVFTWTHLLVVVAETDAPESEALDLVPAITSRVLEDQHLIVGVVMIVDAHTIPINSRGEKQRMHLRDSFLKDQLDPIYVAYNM</sequence>
<dbReference type="InterPro" id="IPR037337">
    <property type="entry name" value="Dip2-like_dom"/>
</dbReference>
<dbReference type="FunFam" id="3.30.300.30:FF:000001">
    <property type="entry name" value="DIP2 disco-interacting protein 2 homolog C"/>
    <property type="match status" value="1"/>
</dbReference>
<dbReference type="Gene3D" id="3.40.50.12780">
    <property type="entry name" value="N-terminal domain of ligase-like"/>
    <property type="match status" value="2"/>
</dbReference>
<dbReference type="InterPro" id="IPR045851">
    <property type="entry name" value="AMP-bd_C_sf"/>
</dbReference>
<evidence type="ECO:0000256" key="2">
    <source>
        <dbReference type="SAM" id="MobiDB-lite"/>
    </source>
</evidence>
<comment type="caution">
    <text evidence="4">The sequence shown here is derived from an EMBL/GenBank/DDBJ whole genome shotgun (WGS) entry which is preliminary data.</text>
</comment>
<feature type="region of interest" description="Disordered" evidence="2">
    <location>
        <begin position="46"/>
        <end position="199"/>
    </location>
</feature>
<dbReference type="Gene3D" id="3.30.300.30">
    <property type="match status" value="2"/>
</dbReference>
<feature type="compositionally biased region" description="Acidic residues" evidence="2">
    <location>
        <begin position="117"/>
        <end position="126"/>
    </location>
</feature>
<feature type="compositionally biased region" description="Basic and acidic residues" evidence="2">
    <location>
        <begin position="143"/>
        <end position="161"/>
    </location>
</feature>
<dbReference type="SMART" id="SM01137">
    <property type="entry name" value="DMAP_binding"/>
    <property type="match status" value="1"/>
</dbReference>
<feature type="compositionally biased region" description="Basic and acidic residues" evidence="2">
    <location>
        <begin position="63"/>
        <end position="77"/>
    </location>
</feature>
<dbReference type="Pfam" id="PF06464">
    <property type="entry name" value="DMAP_binding"/>
    <property type="match status" value="1"/>
</dbReference>
<evidence type="ECO:0000313" key="5">
    <source>
        <dbReference type="Proteomes" id="UP000614601"/>
    </source>
</evidence>
<keyword evidence="5" id="KW-1185">Reference proteome</keyword>
<dbReference type="Pfam" id="PF23024">
    <property type="entry name" value="AMP-dom_DIP2-like"/>
    <property type="match status" value="1"/>
</dbReference>
<feature type="region of interest" description="Disordered" evidence="2">
    <location>
        <begin position="1050"/>
        <end position="1079"/>
    </location>
</feature>
<dbReference type="CDD" id="cd05905">
    <property type="entry name" value="Dip2"/>
    <property type="match status" value="1"/>
</dbReference>
<dbReference type="InterPro" id="IPR025110">
    <property type="entry name" value="AMP-bd_C"/>
</dbReference>
<feature type="region of interest" description="Disordered" evidence="2">
    <location>
        <begin position="1281"/>
        <end position="1302"/>
    </location>
</feature>
<dbReference type="InterPro" id="IPR010506">
    <property type="entry name" value="DMAP1-bd"/>
</dbReference>
<dbReference type="PANTHER" id="PTHR22754">
    <property type="entry name" value="DISCO-INTERACTING PROTEIN 2 DIP2 -RELATED"/>
    <property type="match status" value="1"/>
</dbReference>
<dbReference type="Pfam" id="PF00501">
    <property type="entry name" value="AMP-binding"/>
    <property type="match status" value="2"/>
</dbReference>
<feature type="compositionally biased region" description="Polar residues" evidence="2">
    <location>
        <begin position="473"/>
        <end position="527"/>
    </location>
</feature>
<organism evidence="4 5">
    <name type="scientific">Bursaphelenchus okinawaensis</name>
    <dbReference type="NCBI Taxonomy" id="465554"/>
    <lineage>
        <taxon>Eukaryota</taxon>
        <taxon>Metazoa</taxon>
        <taxon>Ecdysozoa</taxon>
        <taxon>Nematoda</taxon>
        <taxon>Chromadorea</taxon>
        <taxon>Rhabditida</taxon>
        <taxon>Tylenchina</taxon>
        <taxon>Tylenchomorpha</taxon>
        <taxon>Aphelenchoidea</taxon>
        <taxon>Aphelenchoididae</taxon>
        <taxon>Bursaphelenchus</taxon>
    </lineage>
</organism>
<dbReference type="SUPFAM" id="SSF56801">
    <property type="entry name" value="Acetyl-CoA synthetase-like"/>
    <property type="match status" value="2"/>
</dbReference>
<feature type="compositionally biased region" description="Basic and acidic residues" evidence="2">
    <location>
        <begin position="608"/>
        <end position="624"/>
    </location>
</feature>
<gene>
    <name evidence="4" type="ORF">BOKJ2_LOCUS866</name>
</gene>
<evidence type="ECO:0000313" key="4">
    <source>
        <dbReference type="EMBL" id="CAD5206182.1"/>
    </source>
</evidence>
<accession>A0A811JSB5</accession>
<dbReference type="InterPro" id="IPR000873">
    <property type="entry name" value="AMP-dep_synth/lig_dom"/>
</dbReference>
<dbReference type="PANTHER" id="PTHR22754:SF32">
    <property type="entry name" value="DISCO-INTERACTING PROTEIN 2"/>
    <property type="match status" value="1"/>
</dbReference>
<feature type="compositionally biased region" description="Basic residues" evidence="2">
    <location>
        <begin position="97"/>
        <end position="109"/>
    </location>
</feature>
<protein>
    <recommendedName>
        <fullName evidence="3">DMAP1-binding domain-containing protein</fullName>
    </recommendedName>
</protein>
<reference evidence="4" key="1">
    <citation type="submission" date="2020-09" db="EMBL/GenBank/DDBJ databases">
        <authorList>
            <person name="Kikuchi T."/>
        </authorList>
    </citation>
    <scope>NUCLEOTIDE SEQUENCE</scope>
    <source>
        <strain evidence="4">SH1</strain>
    </source>
</reference>
<dbReference type="Proteomes" id="UP000614601">
    <property type="component" value="Unassembled WGS sequence"/>
</dbReference>
<evidence type="ECO:0000256" key="1">
    <source>
        <dbReference type="ARBA" id="ARBA00007735"/>
    </source>
</evidence>
<dbReference type="EMBL" id="CAJFDH010000001">
    <property type="protein sequence ID" value="CAD5206182.1"/>
    <property type="molecule type" value="Genomic_DNA"/>
</dbReference>
<dbReference type="OrthoDB" id="69964at2759"/>
<dbReference type="Proteomes" id="UP000783686">
    <property type="component" value="Unassembled WGS sequence"/>
</dbReference>
<evidence type="ECO:0000259" key="3">
    <source>
        <dbReference type="PROSITE" id="PS51912"/>
    </source>
</evidence>
<feature type="domain" description="DMAP1-binding" evidence="3">
    <location>
        <begin position="8"/>
        <end position="108"/>
    </location>
</feature>